<feature type="domain" description="FAS1" evidence="2">
    <location>
        <begin position="24"/>
        <end position="175"/>
    </location>
</feature>
<reference evidence="4" key="1">
    <citation type="journal article" date="2012" name="Nat. Genet.">
        <title>Lifestyle transitions in plant pathogenic Colletotrichum fungi deciphered by genome and transcriptome analyses.</title>
        <authorList>
            <person name="O'Connell R.J."/>
            <person name="Thon M.R."/>
            <person name="Hacquard S."/>
            <person name="Amyotte S.G."/>
            <person name="Kleemann J."/>
            <person name="Torres M.F."/>
            <person name="Damm U."/>
            <person name="Buiate E.A."/>
            <person name="Epstein L."/>
            <person name="Alkan N."/>
            <person name="Altmueller J."/>
            <person name="Alvarado-Balderrama L."/>
            <person name="Bauser C.A."/>
            <person name="Becker C."/>
            <person name="Birren B.W."/>
            <person name="Chen Z."/>
            <person name="Choi J."/>
            <person name="Crouch J.A."/>
            <person name="Duvick J.P."/>
            <person name="Farman M.A."/>
            <person name="Gan P."/>
            <person name="Heiman D."/>
            <person name="Henrissat B."/>
            <person name="Howard R.J."/>
            <person name="Kabbage M."/>
            <person name="Koch C."/>
            <person name="Kracher B."/>
            <person name="Kubo Y."/>
            <person name="Law A.D."/>
            <person name="Lebrun M.-H."/>
            <person name="Lee Y.-H."/>
            <person name="Miyara I."/>
            <person name="Moore N."/>
            <person name="Neumann U."/>
            <person name="Nordstroem K."/>
            <person name="Panaccione D.G."/>
            <person name="Panstruga R."/>
            <person name="Place M."/>
            <person name="Proctor R.H."/>
            <person name="Prusky D."/>
            <person name="Rech G."/>
            <person name="Reinhardt R."/>
            <person name="Rollins J.A."/>
            <person name="Rounsley S."/>
            <person name="Schardl C.L."/>
            <person name="Schwartz D.C."/>
            <person name="Shenoy N."/>
            <person name="Shirasu K."/>
            <person name="Sikhakolli U.R."/>
            <person name="Stueber K."/>
            <person name="Sukno S.A."/>
            <person name="Sweigard J.A."/>
            <person name="Takano Y."/>
            <person name="Takahara H."/>
            <person name="Trail F."/>
            <person name="van der Does H.C."/>
            <person name="Voll L.M."/>
            <person name="Will I."/>
            <person name="Young S."/>
            <person name="Zeng Q."/>
            <person name="Zhang J."/>
            <person name="Zhou S."/>
            <person name="Dickman M.B."/>
            <person name="Schulze-Lefert P."/>
            <person name="Ver Loren van Themaat E."/>
            <person name="Ma L.-J."/>
            <person name="Vaillancourt L.J."/>
        </authorList>
    </citation>
    <scope>NUCLEOTIDE SEQUENCE [LARGE SCALE GENOMIC DNA]</scope>
    <source>
        <strain evidence="4">M1.001 / M2 / FGSC 10212</strain>
    </source>
</reference>
<dbReference type="GO" id="GO:0000329">
    <property type="term" value="C:fungal-type vacuole membrane"/>
    <property type="evidence" value="ECO:0007669"/>
    <property type="project" value="TreeGrafter"/>
</dbReference>
<dbReference type="GO" id="GO:0016236">
    <property type="term" value="P:macroautophagy"/>
    <property type="evidence" value="ECO:0007669"/>
    <property type="project" value="TreeGrafter"/>
</dbReference>
<keyword evidence="4" id="KW-1185">Reference proteome</keyword>
<dbReference type="InterPro" id="IPR000782">
    <property type="entry name" value="FAS1_domain"/>
</dbReference>
<dbReference type="SUPFAM" id="SSF82153">
    <property type="entry name" value="FAS1 domain"/>
    <property type="match status" value="2"/>
</dbReference>
<dbReference type="HOGENOM" id="CLU_031281_2_3_1"/>
<evidence type="ECO:0000313" key="3">
    <source>
        <dbReference type="EMBL" id="EFQ32555.1"/>
    </source>
</evidence>
<dbReference type="EMBL" id="GG697363">
    <property type="protein sequence ID" value="EFQ32555.1"/>
    <property type="molecule type" value="Genomic_DNA"/>
</dbReference>
<evidence type="ECO:0000313" key="4">
    <source>
        <dbReference type="Proteomes" id="UP000008782"/>
    </source>
</evidence>
<evidence type="ECO:0000259" key="2">
    <source>
        <dbReference type="PROSITE" id="PS50213"/>
    </source>
</evidence>
<protein>
    <submittedName>
        <fullName evidence="3">Fasciclin domain-containing protein</fullName>
    </submittedName>
</protein>
<evidence type="ECO:0000256" key="1">
    <source>
        <dbReference type="SAM" id="SignalP"/>
    </source>
</evidence>
<dbReference type="PROSITE" id="PS50213">
    <property type="entry name" value="FAS1"/>
    <property type="match status" value="2"/>
</dbReference>
<dbReference type="VEuPathDB" id="FungiDB:GLRG_07569"/>
<dbReference type="STRING" id="645133.E3QNW7"/>
<dbReference type="Pfam" id="PF02469">
    <property type="entry name" value="Fasciclin"/>
    <property type="match status" value="2"/>
</dbReference>
<dbReference type="eggNOG" id="KOG1437">
    <property type="taxonomic scope" value="Eukaryota"/>
</dbReference>
<feature type="domain" description="FAS1" evidence="2">
    <location>
        <begin position="177"/>
        <end position="305"/>
    </location>
</feature>
<gene>
    <name evidence="3" type="ORF">GLRG_07569</name>
</gene>
<accession>E3QNW7</accession>
<organism evidence="4">
    <name type="scientific">Colletotrichum graminicola (strain M1.001 / M2 / FGSC 10212)</name>
    <name type="common">Maize anthracnose fungus</name>
    <name type="synonym">Glomerella graminicola</name>
    <dbReference type="NCBI Taxonomy" id="645133"/>
    <lineage>
        <taxon>Eukaryota</taxon>
        <taxon>Fungi</taxon>
        <taxon>Dikarya</taxon>
        <taxon>Ascomycota</taxon>
        <taxon>Pezizomycotina</taxon>
        <taxon>Sordariomycetes</taxon>
        <taxon>Hypocreomycetidae</taxon>
        <taxon>Glomerellales</taxon>
        <taxon>Glomerellaceae</taxon>
        <taxon>Colletotrichum</taxon>
        <taxon>Colletotrichum graminicola species complex</taxon>
    </lineage>
</organism>
<dbReference type="PANTHER" id="PTHR10900:SF77">
    <property type="entry name" value="FI19380P1"/>
    <property type="match status" value="1"/>
</dbReference>
<dbReference type="GeneID" id="24412934"/>
<feature type="chain" id="PRO_5003180626" evidence="1">
    <location>
        <begin position="23"/>
        <end position="394"/>
    </location>
</feature>
<feature type="signal peptide" evidence="1">
    <location>
        <begin position="1"/>
        <end position="22"/>
    </location>
</feature>
<dbReference type="InterPro" id="IPR036378">
    <property type="entry name" value="FAS1_dom_sf"/>
</dbReference>
<dbReference type="OrthoDB" id="286301at2759"/>
<keyword evidence="1" id="KW-0732">Signal</keyword>
<dbReference type="InterPro" id="IPR050904">
    <property type="entry name" value="Adhesion/Biosynth-related"/>
</dbReference>
<dbReference type="PANTHER" id="PTHR10900">
    <property type="entry name" value="PERIOSTIN-RELATED"/>
    <property type="match status" value="1"/>
</dbReference>
<dbReference type="Gene3D" id="2.30.180.10">
    <property type="entry name" value="FAS1 domain"/>
    <property type="match status" value="2"/>
</dbReference>
<proteinExistence type="predicted"/>
<dbReference type="Proteomes" id="UP000008782">
    <property type="component" value="Unassembled WGS sequence"/>
</dbReference>
<name>E3QNW7_COLGM</name>
<sequence>MISALLPAGLVGLLSLIDIVGAQQDDLGKVLQSQSNLTTYFNLIKKYPEVILKLPSYDGVTVVAPSNAAFENIPGTQLNGKWNESDPSIAIPILEYHILQGTVSTGALETGPSVLHSSLLQNPAWTNVTGGQNVMVNKQPGDVIVFTSSKGTRTTQVKGDIRFAGGLIQVVDNLLIPPARLENSTESFGLSSFLGALYTAKLLPSLSEKRNVTIFAPRNEAFQRVAGHLEDLDENAFRNLLNYHVVEGQVVPSLGLKNGTSLYTLTGQSLRVIRSGNNLFLNSAQVVQPDILLANGIMHIIDNVLNPDKATAVPNPTAISQEPVYPESSASGLPFTSAIPCTVSCPVTSTTITTAAASTRTSTTAIMTTTSPGVAARTVAAAGAALLAGLAALA</sequence>
<dbReference type="SMART" id="SM00554">
    <property type="entry name" value="FAS1"/>
    <property type="match status" value="2"/>
</dbReference>
<dbReference type="RefSeq" id="XP_008096575.1">
    <property type="nucleotide sequence ID" value="XM_008098384.1"/>
</dbReference>
<dbReference type="AlphaFoldDB" id="E3QNW7"/>